<keyword evidence="8" id="KW-1185">Reference proteome</keyword>
<evidence type="ECO:0000256" key="2">
    <source>
        <dbReference type="ARBA" id="ARBA00022729"/>
    </source>
</evidence>
<evidence type="ECO:0000256" key="3">
    <source>
        <dbReference type="ARBA" id="ARBA00022801"/>
    </source>
</evidence>
<dbReference type="Proteomes" id="UP000799772">
    <property type="component" value="Unassembled WGS sequence"/>
</dbReference>
<dbReference type="PANTHER" id="PTHR43817">
    <property type="entry name" value="GLYCOSYL HYDROLASE"/>
    <property type="match status" value="1"/>
</dbReference>
<dbReference type="Gene3D" id="2.115.10.20">
    <property type="entry name" value="Glycosyl hydrolase domain, family 43"/>
    <property type="match status" value="1"/>
</dbReference>
<keyword evidence="4 6" id="KW-0326">Glycosidase</keyword>
<accession>A0A9P4IDJ8</accession>
<dbReference type="InterPro" id="IPR023296">
    <property type="entry name" value="Glyco_hydro_beta-prop_sf"/>
</dbReference>
<feature type="site" description="Important for catalytic activity, responsible for pKa modulation of the active site Glu and correct orientation of both the proton donor and substrate" evidence="5">
    <location>
        <position position="146"/>
    </location>
</feature>
<dbReference type="GO" id="GO:0005975">
    <property type="term" value="P:carbohydrate metabolic process"/>
    <property type="evidence" value="ECO:0007669"/>
    <property type="project" value="InterPro"/>
</dbReference>
<gene>
    <name evidence="7" type="ORF">NA57DRAFT_40472</name>
</gene>
<comment type="caution">
    <text evidence="7">The sequence shown here is derived from an EMBL/GenBank/DDBJ whole genome shotgun (WGS) entry which is preliminary data.</text>
</comment>
<organism evidence="7 8">
    <name type="scientific">Rhizodiscina lignyota</name>
    <dbReference type="NCBI Taxonomy" id="1504668"/>
    <lineage>
        <taxon>Eukaryota</taxon>
        <taxon>Fungi</taxon>
        <taxon>Dikarya</taxon>
        <taxon>Ascomycota</taxon>
        <taxon>Pezizomycotina</taxon>
        <taxon>Dothideomycetes</taxon>
        <taxon>Pleosporomycetidae</taxon>
        <taxon>Aulographales</taxon>
        <taxon>Rhizodiscinaceae</taxon>
        <taxon>Rhizodiscina</taxon>
    </lineage>
</organism>
<evidence type="ECO:0000256" key="4">
    <source>
        <dbReference type="ARBA" id="ARBA00023295"/>
    </source>
</evidence>
<comment type="similarity">
    <text evidence="1 6">Belongs to the glycosyl hydrolase 43 family.</text>
</comment>
<protein>
    <submittedName>
        <fullName evidence="7">Arabinanase/levansucrase/invertase</fullName>
    </submittedName>
</protein>
<evidence type="ECO:0000313" key="7">
    <source>
        <dbReference type="EMBL" id="KAF2097687.1"/>
    </source>
</evidence>
<keyword evidence="2" id="KW-0732">Signal</keyword>
<keyword evidence="3 6" id="KW-0378">Hydrolase</keyword>
<dbReference type="Pfam" id="PF04616">
    <property type="entry name" value="Glyco_hydro_43"/>
    <property type="match status" value="1"/>
</dbReference>
<reference evidence="7" key="1">
    <citation type="journal article" date="2020" name="Stud. Mycol.">
        <title>101 Dothideomycetes genomes: a test case for predicting lifestyles and emergence of pathogens.</title>
        <authorList>
            <person name="Haridas S."/>
            <person name="Albert R."/>
            <person name="Binder M."/>
            <person name="Bloem J."/>
            <person name="Labutti K."/>
            <person name="Salamov A."/>
            <person name="Andreopoulos B."/>
            <person name="Baker S."/>
            <person name="Barry K."/>
            <person name="Bills G."/>
            <person name="Bluhm B."/>
            <person name="Cannon C."/>
            <person name="Castanera R."/>
            <person name="Culley D."/>
            <person name="Daum C."/>
            <person name="Ezra D."/>
            <person name="Gonzalez J."/>
            <person name="Henrissat B."/>
            <person name="Kuo A."/>
            <person name="Liang C."/>
            <person name="Lipzen A."/>
            <person name="Lutzoni F."/>
            <person name="Magnuson J."/>
            <person name="Mondo S."/>
            <person name="Nolan M."/>
            <person name="Ohm R."/>
            <person name="Pangilinan J."/>
            <person name="Park H.-J."/>
            <person name="Ramirez L."/>
            <person name="Alfaro M."/>
            <person name="Sun H."/>
            <person name="Tritt A."/>
            <person name="Yoshinaga Y."/>
            <person name="Zwiers L.-H."/>
            <person name="Turgeon B."/>
            <person name="Goodwin S."/>
            <person name="Spatafora J."/>
            <person name="Crous P."/>
            <person name="Grigoriev I."/>
        </authorList>
    </citation>
    <scope>NUCLEOTIDE SEQUENCE</scope>
    <source>
        <strain evidence="7">CBS 133067</strain>
    </source>
</reference>
<dbReference type="EMBL" id="ML978127">
    <property type="protein sequence ID" value="KAF2097687.1"/>
    <property type="molecule type" value="Genomic_DNA"/>
</dbReference>
<proteinExistence type="inferred from homology"/>
<evidence type="ECO:0000256" key="1">
    <source>
        <dbReference type="ARBA" id="ARBA00009865"/>
    </source>
</evidence>
<dbReference type="GO" id="GO:0004553">
    <property type="term" value="F:hydrolase activity, hydrolyzing O-glycosyl compounds"/>
    <property type="evidence" value="ECO:0007669"/>
    <property type="project" value="InterPro"/>
</dbReference>
<evidence type="ECO:0000256" key="6">
    <source>
        <dbReference type="RuleBase" id="RU361187"/>
    </source>
</evidence>
<evidence type="ECO:0000313" key="8">
    <source>
        <dbReference type="Proteomes" id="UP000799772"/>
    </source>
</evidence>
<dbReference type="SUPFAM" id="SSF75005">
    <property type="entry name" value="Arabinanase/levansucrase/invertase"/>
    <property type="match status" value="1"/>
</dbReference>
<dbReference type="OrthoDB" id="272289at2759"/>
<dbReference type="PANTHER" id="PTHR43817:SF1">
    <property type="entry name" value="HYDROLASE, FAMILY 43, PUTATIVE (AFU_ORTHOLOGUE AFUA_3G01660)-RELATED"/>
    <property type="match status" value="1"/>
</dbReference>
<dbReference type="AlphaFoldDB" id="A0A9P4IDJ8"/>
<dbReference type="CDD" id="cd18820">
    <property type="entry name" value="GH43_LbAraf43-like"/>
    <property type="match status" value="1"/>
</dbReference>
<name>A0A9P4IDJ8_9PEZI</name>
<dbReference type="InterPro" id="IPR006710">
    <property type="entry name" value="Glyco_hydro_43"/>
</dbReference>
<evidence type="ECO:0000256" key="5">
    <source>
        <dbReference type="PIRSR" id="PIRSR606710-2"/>
    </source>
</evidence>
<sequence>MNIPIYGLGHHLADDYNNAVLTITNRSCADPYVIYAHGKFYMTWTAGNRVEIWCSPSLLNFEENCSKHNIWQPPHGKEYSGDIWAPELHALQGRWYVYLAADDPQHGNKSHRMYVLGGPPASEDPCNGDWEMLGPVRNMPDQWAIDGTVIHLMGQMYFVYSGWPFEKQEGKNVQELFIVRLASPTETNSEAVRISTPENTWEWSGDAGINEGPQWLAAPDGSWVGMAYSCAGSWTRDYKMATLQFVGNDPLDPKAWKKSREPLLQSADTAPFGPGHGSFIEMEGDFIGVYHGTDNATDGWGNRKARCQRVQFTEEGPHMGKFCGPLTTDADVFRGIKQPPGHHVHVGGMKSFLRRASLKLESIPKIEP</sequence>